<gene>
    <name evidence="1" type="ORF">AGR7C_Cc160135</name>
</gene>
<dbReference type="Proteomes" id="UP000191987">
    <property type="component" value="Unassembled WGS sequence"/>
</dbReference>
<dbReference type="AlphaFoldDB" id="A0A1S7PL70"/>
<accession>A0A1S7PL70</accession>
<name>A0A1S7PL70_9HYPH</name>
<reference evidence="1 2" key="1">
    <citation type="submission" date="2016-01" db="EMBL/GenBank/DDBJ databases">
        <authorList>
            <person name="Oliw E.H."/>
        </authorList>
    </citation>
    <scope>NUCLEOTIDE SEQUENCE [LARGE SCALE GENOMIC DNA]</scope>
    <source>
        <strain evidence="1 2">Zutra 3-1</strain>
    </source>
</reference>
<sequence>MAENIVSLHKIVPLSRRYEFPGVEPFDHIKLRVPTFRDTHVAGLGAPQEIQMGPNGLNMLMTYPEVVDGYAQRLVVSPSYDAACSIEAIDAMALQRAICGFFISTKESEKPPTGSPSASVSQS</sequence>
<organism evidence="1 2">
    <name type="scientific">Agrobacterium deltaense Zutra 3/1</name>
    <dbReference type="NCBI Taxonomy" id="1183427"/>
    <lineage>
        <taxon>Bacteria</taxon>
        <taxon>Pseudomonadati</taxon>
        <taxon>Pseudomonadota</taxon>
        <taxon>Alphaproteobacteria</taxon>
        <taxon>Hyphomicrobiales</taxon>
        <taxon>Rhizobiaceae</taxon>
        <taxon>Rhizobium/Agrobacterium group</taxon>
        <taxon>Agrobacterium</taxon>
    </lineage>
</organism>
<dbReference type="RefSeq" id="WP_080817184.1">
    <property type="nucleotide sequence ID" value="NZ_LT009748.1"/>
</dbReference>
<evidence type="ECO:0000313" key="2">
    <source>
        <dbReference type="Proteomes" id="UP000191987"/>
    </source>
</evidence>
<evidence type="ECO:0000313" key="1">
    <source>
        <dbReference type="EMBL" id="CUX23167.1"/>
    </source>
</evidence>
<protein>
    <submittedName>
        <fullName evidence="1">Uncharacterized protein</fullName>
    </submittedName>
</protein>
<dbReference type="EMBL" id="FBWG01000008">
    <property type="protein sequence ID" value="CUX23167.1"/>
    <property type="molecule type" value="Genomic_DNA"/>
</dbReference>
<proteinExistence type="predicted"/>